<dbReference type="Pfam" id="PF10502">
    <property type="entry name" value="Peptidase_S26"/>
    <property type="match status" value="1"/>
</dbReference>
<sequence>MTTPDRALRNCCRWLLHRVVRGRHATGSTWGEAIIGEFETTTGSREALSWLAGGVRATWHERRQARAARRRSEPLRLRVTRRLVATTVVAVVAGVIVNQFVLTVSYIPSASMEPTIVATDRVLVDQLSHHWLDLRHGELLMLHHDGDTAPDTFTAPYRLIGLPGDRIECETGRVHRNGSVLDEPYLPTGSRTDCDPLTVPTATVYVLGDSRSTARDSREWGPVPADQVVGRVLGAGW</sequence>
<dbReference type="InterPro" id="IPR019533">
    <property type="entry name" value="Peptidase_S26"/>
</dbReference>
<dbReference type="EC" id="3.4.21.89" evidence="3"/>
<accession>A0A7W7SUA7</accession>
<keyword evidence="3" id="KW-0645">Protease</keyword>
<dbReference type="EMBL" id="JACHJW010000001">
    <property type="protein sequence ID" value="MBB4961074.1"/>
    <property type="molecule type" value="Genomic_DNA"/>
</dbReference>
<comment type="similarity">
    <text evidence="2 3">Belongs to the peptidase S26 family.</text>
</comment>
<evidence type="ECO:0000259" key="4">
    <source>
        <dbReference type="Pfam" id="PF10502"/>
    </source>
</evidence>
<dbReference type="AlphaFoldDB" id="A0A7W7SUA7"/>
<reference evidence="5 6" key="1">
    <citation type="submission" date="2020-08" db="EMBL/GenBank/DDBJ databases">
        <title>Sequencing the genomes of 1000 actinobacteria strains.</title>
        <authorList>
            <person name="Klenk H.-P."/>
        </authorList>
    </citation>
    <scope>NUCLEOTIDE SEQUENCE [LARGE SCALE GENOMIC DNA]</scope>
    <source>
        <strain evidence="5 6">DSM 45886</strain>
    </source>
</reference>
<organism evidence="5 6">
    <name type="scientific">Micromonospora polyrhachis</name>
    <dbReference type="NCBI Taxonomy" id="1282883"/>
    <lineage>
        <taxon>Bacteria</taxon>
        <taxon>Bacillati</taxon>
        <taxon>Actinomycetota</taxon>
        <taxon>Actinomycetes</taxon>
        <taxon>Micromonosporales</taxon>
        <taxon>Micromonosporaceae</taxon>
        <taxon>Micromonospora</taxon>
    </lineage>
</organism>
<comment type="caution">
    <text evidence="5">The sequence shown here is derived from an EMBL/GenBank/DDBJ whole genome shotgun (WGS) entry which is preliminary data.</text>
</comment>
<evidence type="ECO:0000313" key="5">
    <source>
        <dbReference type="EMBL" id="MBB4961074.1"/>
    </source>
</evidence>
<proteinExistence type="inferred from homology"/>
<dbReference type="InterPro" id="IPR036286">
    <property type="entry name" value="LexA/Signal_pep-like_sf"/>
</dbReference>
<dbReference type="GO" id="GO:0005886">
    <property type="term" value="C:plasma membrane"/>
    <property type="evidence" value="ECO:0007669"/>
    <property type="project" value="UniProtKB-SubCell"/>
</dbReference>
<comment type="subcellular location">
    <subcellularLocation>
        <location evidence="1">Cell membrane</location>
        <topology evidence="1">Single-pass type II membrane protein</topology>
    </subcellularLocation>
    <subcellularLocation>
        <location evidence="3">Membrane</location>
        <topology evidence="3">Single-pass type II membrane protein</topology>
    </subcellularLocation>
</comment>
<dbReference type="GO" id="GO:0004252">
    <property type="term" value="F:serine-type endopeptidase activity"/>
    <property type="evidence" value="ECO:0007669"/>
    <property type="project" value="InterPro"/>
</dbReference>
<dbReference type="Proteomes" id="UP000578819">
    <property type="component" value="Unassembled WGS sequence"/>
</dbReference>
<dbReference type="InterPro" id="IPR000223">
    <property type="entry name" value="Pept_S26A_signal_pept_1"/>
</dbReference>
<name>A0A7W7SUA7_9ACTN</name>
<keyword evidence="3" id="KW-1133">Transmembrane helix</keyword>
<dbReference type="RefSeq" id="WP_184536737.1">
    <property type="nucleotide sequence ID" value="NZ_JACHJW010000001.1"/>
</dbReference>
<protein>
    <recommendedName>
        <fullName evidence="3">Signal peptidase I</fullName>
        <ecNumber evidence="3">3.4.21.89</ecNumber>
    </recommendedName>
</protein>
<evidence type="ECO:0000256" key="2">
    <source>
        <dbReference type="ARBA" id="ARBA00009370"/>
    </source>
</evidence>
<comment type="catalytic activity">
    <reaction evidence="3">
        <text>Cleavage of hydrophobic, N-terminal signal or leader sequences from secreted and periplasmic proteins.</text>
        <dbReference type="EC" id="3.4.21.89"/>
    </reaction>
</comment>
<dbReference type="PANTHER" id="PTHR43390">
    <property type="entry name" value="SIGNAL PEPTIDASE I"/>
    <property type="match status" value="1"/>
</dbReference>
<dbReference type="GO" id="GO:0006465">
    <property type="term" value="P:signal peptide processing"/>
    <property type="evidence" value="ECO:0007669"/>
    <property type="project" value="InterPro"/>
</dbReference>
<keyword evidence="3" id="KW-0812">Transmembrane</keyword>
<dbReference type="SUPFAM" id="SSF51306">
    <property type="entry name" value="LexA/Signal peptidase"/>
    <property type="match status" value="1"/>
</dbReference>
<evidence type="ECO:0000256" key="1">
    <source>
        <dbReference type="ARBA" id="ARBA00004401"/>
    </source>
</evidence>
<gene>
    <name evidence="5" type="ORF">FHR38_004807</name>
</gene>
<dbReference type="PANTHER" id="PTHR43390:SF1">
    <property type="entry name" value="CHLOROPLAST PROCESSING PEPTIDASE"/>
    <property type="match status" value="1"/>
</dbReference>
<keyword evidence="6" id="KW-1185">Reference proteome</keyword>
<dbReference type="Gene3D" id="2.10.109.10">
    <property type="entry name" value="Umud Fragment, subunit A"/>
    <property type="match status" value="1"/>
</dbReference>
<dbReference type="CDD" id="cd06530">
    <property type="entry name" value="S26_SPase_I"/>
    <property type="match status" value="1"/>
</dbReference>
<dbReference type="GO" id="GO:0009003">
    <property type="term" value="F:signal peptidase activity"/>
    <property type="evidence" value="ECO:0007669"/>
    <property type="project" value="UniProtKB-EC"/>
</dbReference>
<dbReference type="NCBIfam" id="TIGR02227">
    <property type="entry name" value="sigpep_I_bact"/>
    <property type="match status" value="1"/>
</dbReference>
<feature type="domain" description="Peptidase S26" evidence="4">
    <location>
        <begin position="81"/>
        <end position="232"/>
    </location>
</feature>
<evidence type="ECO:0000256" key="3">
    <source>
        <dbReference type="RuleBase" id="RU362042"/>
    </source>
</evidence>
<feature type="transmembrane region" description="Helical" evidence="3">
    <location>
        <begin position="83"/>
        <end position="107"/>
    </location>
</feature>
<evidence type="ECO:0000313" key="6">
    <source>
        <dbReference type="Proteomes" id="UP000578819"/>
    </source>
</evidence>
<dbReference type="PRINTS" id="PR00727">
    <property type="entry name" value="LEADERPTASE"/>
</dbReference>
<keyword evidence="3 5" id="KW-0378">Hydrolase</keyword>
<keyword evidence="3" id="KW-0472">Membrane</keyword>